<feature type="domain" description="UDP-glucose/GDP-mannose dehydrogenase C-terminal" evidence="4">
    <location>
        <begin position="334"/>
        <end position="426"/>
    </location>
</feature>
<proteinExistence type="inferred from homology"/>
<dbReference type="GO" id="GO:0016628">
    <property type="term" value="F:oxidoreductase activity, acting on the CH-CH group of donors, NAD or NADP as acceptor"/>
    <property type="evidence" value="ECO:0007669"/>
    <property type="project" value="InterPro"/>
</dbReference>
<dbReference type="InterPro" id="IPR036220">
    <property type="entry name" value="UDP-Glc/GDP-Man_DH_C_sf"/>
</dbReference>
<dbReference type="SUPFAM" id="SSF51735">
    <property type="entry name" value="NAD(P)-binding Rossmann-fold domains"/>
    <property type="match status" value="1"/>
</dbReference>
<dbReference type="InterPro" id="IPR014026">
    <property type="entry name" value="UDP-Glc/GDP-Man_DH_dimer"/>
</dbReference>
<dbReference type="Gene3D" id="3.40.50.720">
    <property type="entry name" value="NAD(P)-binding Rossmann-like Domain"/>
    <property type="match status" value="2"/>
</dbReference>
<dbReference type="InterPro" id="IPR008927">
    <property type="entry name" value="6-PGluconate_DH-like_C_sf"/>
</dbReference>
<comment type="caution">
    <text evidence="5">The sequence shown here is derived from an EMBL/GenBank/DDBJ whole genome shotgun (WGS) entry which is preliminary data.</text>
</comment>
<gene>
    <name evidence="5" type="ORF">WN71_025565</name>
</gene>
<keyword evidence="6" id="KW-1185">Reference proteome</keyword>
<keyword evidence="2" id="KW-0520">NAD</keyword>
<dbReference type="SUPFAM" id="SSF48179">
    <property type="entry name" value="6-phosphogluconate dehydrogenase C-terminal domain-like"/>
    <property type="match status" value="1"/>
</dbReference>
<dbReference type="SUPFAM" id="SSF52413">
    <property type="entry name" value="UDP-glucose/GDP-mannose dehydrogenase C-terminal domain"/>
    <property type="match status" value="1"/>
</dbReference>
<dbReference type="Proteomes" id="UP000034196">
    <property type="component" value="Unassembled WGS sequence"/>
</dbReference>
<dbReference type="GO" id="GO:0000271">
    <property type="term" value="P:polysaccharide biosynthetic process"/>
    <property type="evidence" value="ECO:0007669"/>
    <property type="project" value="InterPro"/>
</dbReference>
<evidence type="ECO:0000313" key="5">
    <source>
        <dbReference type="EMBL" id="OIJ65044.1"/>
    </source>
</evidence>
<dbReference type="GO" id="GO:0016616">
    <property type="term" value="F:oxidoreductase activity, acting on the CH-OH group of donors, NAD or NADP as acceptor"/>
    <property type="evidence" value="ECO:0007669"/>
    <property type="project" value="InterPro"/>
</dbReference>
<dbReference type="NCBIfam" id="TIGR03026">
    <property type="entry name" value="NDP-sugDHase"/>
    <property type="match status" value="1"/>
</dbReference>
<dbReference type="InterPro" id="IPR001732">
    <property type="entry name" value="UDP-Glc/GDP-Man_DH_N"/>
</dbReference>
<dbReference type="STRING" id="1428628.WN71_025565"/>
<evidence type="ECO:0000256" key="3">
    <source>
        <dbReference type="PIRNR" id="PIRNR000124"/>
    </source>
</evidence>
<dbReference type="EMBL" id="LAVA02000065">
    <property type="protein sequence ID" value="OIJ65044.1"/>
    <property type="molecule type" value="Genomic_DNA"/>
</dbReference>
<evidence type="ECO:0000256" key="2">
    <source>
        <dbReference type="ARBA" id="ARBA00023027"/>
    </source>
</evidence>
<organism evidence="5 6">
    <name type="scientific">Streptomyces mangrovisoli</name>
    <dbReference type="NCBI Taxonomy" id="1428628"/>
    <lineage>
        <taxon>Bacteria</taxon>
        <taxon>Bacillati</taxon>
        <taxon>Actinomycetota</taxon>
        <taxon>Actinomycetes</taxon>
        <taxon>Kitasatosporales</taxon>
        <taxon>Streptomycetaceae</taxon>
        <taxon>Streptomyces</taxon>
    </lineage>
</organism>
<dbReference type="PIRSF" id="PIRSF000124">
    <property type="entry name" value="UDPglc_GDPman_dh"/>
    <property type="match status" value="1"/>
</dbReference>
<dbReference type="PANTHER" id="PTHR43491">
    <property type="entry name" value="UDP-N-ACETYL-D-MANNOSAMINE DEHYDROGENASE"/>
    <property type="match status" value="1"/>
</dbReference>
<dbReference type="AlphaFoldDB" id="A0A1J4NU34"/>
<sequence>MSMPVSSHSSLRSEEHAAAPVAVVGLGYVGLPTALALLEAGNDVIGIDVSEGRLNAIRSGNVDLLPSDHERLTRLRDTGRLTLTGDPAALSGARTVLICVPTPVDQHLVPDLDAMAGACADAVRHAVPGQLLMLTSTTYVGTTRDLLVKPLIARGLVIDSEVFVAFSPERIDPGNAHHAQESTPRVVGGVGPRSTELATAVLARTAPSVHALPSAEEAEMTKLWENTFRAVNIALANEFAENCRGLNLEPVRIIEAAATKPYGFMPFYPGPGVGGHCIPCDPHYLLWQLRARRIVSPLIDTAMAAIASRPRKVVQRVRELLGDAGHSVSGARVLVLGMAYKPGVADLRESPALEILEELTEAGAKTAFHDPLIPSLRIGEHTLTSTAAPEAEPWDLVLVHTVQPGMDLAWLEAQPLVLDATYRLDAPAHKAVV</sequence>
<dbReference type="InterPro" id="IPR028359">
    <property type="entry name" value="UDP_ManNAc/GlcNAc_DH"/>
</dbReference>
<dbReference type="InterPro" id="IPR036291">
    <property type="entry name" value="NAD(P)-bd_dom_sf"/>
</dbReference>
<dbReference type="SMART" id="SM00984">
    <property type="entry name" value="UDPG_MGDP_dh_C"/>
    <property type="match status" value="1"/>
</dbReference>
<keyword evidence="1" id="KW-0560">Oxidoreductase</keyword>
<evidence type="ECO:0000313" key="6">
    <source>
        <dbReference type="Proteomes" id="UP000034196"/>
    </source>
</evidence>
<dbReference type="PANTHER" id="PTHR43491:SF1">
    <property type="entry name" value="UDP-N-ACETYL-D-MANNOSAMINE DEHYDROGENASE"/>
    <property type="match status" value="1"/>
</dbReference>
<dbReference type="Pfam" id="PF03720">
    <property type="entry name" value="UDPG_MGDP_dh_C"/>
    <property type="match status" value="1"/>
</dbReference>
<dbReference type="GO" id="GO:0051287">
    <property type="term" value="F:NAD binding"/>
    <property type="evidence" value="ECO:0007669"/>
    <property type="project" value="InterPro"/>
</dbReference>
<evidence type="ECO:0000259" key="4">
    <source>
        <dbReference type="SMART" id="SM00984"/>
    </source>
</evidence>
<protein>
    <submittedName>
        <fullName evidence="5">UDP-glucose 6-dehydrogenase</fullName>
    </submittedName>
</protein>
<dbReference type="PIRSF" id="PIRSF500136">
    <property type="entry name" value="UDP_ManNAc_DH"/>
    <property type="match status" value="1"/>
</dbReference>
<name>A0A1J4NU34_9ACTN</name>
<dbReference type="Pfam" id="PF00984">
    <property type="entry name" value="UDPG_MGDP_dh"/>
    <property type="match status" value="1"/>
</dbReference>
<dbReference type="OrthoDB" id="5193947at2"/>
<evidence type="ECO:0000256" key="1">
    <source>
        <dbReference type="ARBA" id="ARBA00023002"/>
    </source>
</evidence>
<comment type="similarity">
    <text evidence="3">Belongs to the UDP-glucose/GDP-mannose dehydrogenase family.</text>
</comment>
<dbReference type="InterPro" id="IPR014027">
    <property type="entry name" value="UDP-Glc/GDP-Man_DH_C"/>
</dbReference>
<reference evidence="5" key="1">
    <citation type="submission" date="2016-10" db="EMBL/GenBank/DDBJ databases">
        <title>Genome sequence of Streptomyces mangrovisoli MUSC 149.</title>
        <authorList>
            <person name="Lee L.-H."/>
            <person name="Ser H.-L."/>
        </authorList>
    </citation>
    <scope>NUCLEOTIDE SEQUENCE [LARGE SCALE GENOMIC DNA]</scope>
    <source>
        <strain evidence="5">MUSC 149</strain>
    </source>
</reference>
<dbReference type="Pfam" id="PF03721">
    <property type="entry name" value="UDPG_MGDP_dh_N"/>
    <property type="match status" value="1"/>
</dbReference>
<dbReference type="InterPro" id="IPR017476">
    <property type="entry name" value="UDP-Glc/GDP-Man"/>
</dbReference>
<accession>A0A1J4NU34</accession>